<dbReference type="Proteomes" id="UP000596742">
    <property type="component" value="Unassembled WGS sequence"/>
</dbReference>
<evidence type="ECO:0000313" key="6">
    <source>
        <dbReference type="EMBL" id="VDI15092.1"/>
    </source>
</evidence>
<keyword evidence="7" id="KW-1185">Reference proteome</keyword>
<dbReference type="SUPFAM" id="SSF49842">
    <property type="entry name" value="TNF-like"/>
    <property type="match status" value="1"/>
</dbReference>
<comment type="subcellular location">
    <subcellularLocation>
        <location evidence="1">Secreted</location>
    </subcellularLocation>
</comment>
<organism evidence="6 7">
    <name type="scientific">Mytilus galloprovincialis</name>
    <name type="common">Mediterranean mussel</name>
    <dbReference type="NCBI Taxonomy" id="29158"/>
    <lineage>
        <taxon>Eukaryota</taxon>
        <taxon>Metazoa</taxon>
        <taxon>Spiralia</taxon>
        <taxon>Lophotrochozoa</taxon>
        <taxon>Mollusca</taxon>
        <taxon>Bivalvia</taxon>
        <taxon>Autobranchia</taxon>
        <taxon>Pteriomorphia</taxon>
        <taxon>Mytilida</taxon>
        <taxon>Mytiloidea</taxon>
        <taxon>Mytilidae</taxon>
        <taxon>Mytilinae</taxon>
        <taxon>Mytilus</taxon>
    </lineage>
</organism>
<dbReference type="InterPro" id="IPR050822">
    <property type="entry name" value="Cerebellin_Synaptic_Org"/>
</dbReference>
<comment type="caution">
    <text evidence="6">The sequence shown here is derived from an EMBL/GenBank/DDBJ whole genome shotgun (WGS) entry which is preliminary data.</text>
</comment>
<evidence type="ECO:0000259" key="5">
    <source>
        <dbReference type="Pfam" id="PF00386"/>
    </source>
</evidence>
<dbReference type="Gene3D" id="2.60.120.40">
    <property type="match status" value="1"/>
</dbReference>
<evidence type="ECO:0000256" key="1">
    <source>
        <dbReference type="ARBA" id="ARBA00004613"/>
    </source>
</evidence>
<dbReference type="InterPro" id="IPR008983">
    <property type="entry name" value="Tumour_necrosis_fac-like_dom"/>
</dbReference>
<evidence type="ECO:0000256" key="3">
    <source>
        <dbReference type="ARBA" id="ARBA00022729"/>
    </source>
</evidence>
<name>A0A8B6D742_MYTGA</name>
<dbReference type="OrthoDB" id="6090657at2759"/>
<keyword evidence="3" id="KW-0732">Signal</keyword>
<dbReference type="PANTHER" id="PTHR22923">
    <property type="entry name" value="CEREBELLIN-RELATED"/>
    <property type="match status" value="1"/>
</dbReference>
<keyword evidence="4" id="KW-0175">Coiled coil</keyword>
<keyword evidence="2" id="KW-0964">Secreted</keyword>
<proteinExistence type="predicted"/>
<dbReference type="EMBL" id="UYJE01002949">
    <property type="protein sequence ID" value="VDI15092.1"/>
    <property type="molecule type" value="Genomic_DNA"/>
</dbReference>
<dbReference type="PANTHER" id="PTHR22923:SF116">
    <property type="entry name" value="C1Q DOMAIN-CONTAINING PROTEIN"/>
    <property type="match status" value="1"/>
</dbReference>
<sequence length="330" mass="37654">MNKNYTYLQDSCNHGCLPFWGKISENDRQNETLELANIELKFQELGANHTILQQENKLLRDNYRYQENEMKRLQNTTIELSKQVSELKQLNSINLAIDFRAIQYKVKSLEQKSDLLTNNQNARNQDFLALYDVTQVTDNLFTKHLQNFETIRNETLVNIFNIQSKQNASDVEMRTAFSKFTTLEGKVTDDSGKIHNLIGQIADDRRKVAITSCVSGNQRFTDGVVRFSSVYSNIGINNIATFKSSGKFVCEIPGLYYISAHIFTTTKGVEFYVKKNVNIIAFSASDTDSSYSTDPISAVVELQLRDTLYVYTGSHDIRGTYSCLSIMKVK</sequence>
<dbReference type="Pfam" id="PF00386">
    <property type="entry name" value="C1q"/>
    <property type="match status" value="1"/>
</dbReference>
<dbReference type="InterPro" id="IPR001073">
    <property type="entry name" value="C1q_dom"/>
</dbReference>
<evidence type="ECO:0000313" key="7">
    <source>
        <dbReference type="Proteomes" id="UP000596742"/>
    </source>
</evidence>
<reference evidence="6" key="1">
    <citation type="submission" date="2018-11" db="EMBL/GenBank/DDBJ databases">
        <authorList>
            <person name="Alioto T."/>
            <person name="Alioto T."/>
        </authorList>
    </citation>
    <scope>NUCLEOTIDE SEQUENCE</scope>
</reference>
<dbReference type="AlphaFoldDB" id="A0A8B6D742"/>
<accession>A0A8B6D742</accession>
<protein>
    <recommendedName>
        <fullName evidence="5">C1q domain-containing protein</fullName>
    </recommendedName>
</protein>
<dbReference type="GO" id="GO:0005576">
    <property type="term" value="C:extracellular region"/>
    <property type="evidence" value="ECO:0007669"/>
    <property type="project" value="UniProtKB-SubCell"/>
</dbReference>
<evidence type="ECO:0000256" key="4">
    <source>
        <dbReference type="SAM" id="Coils"/>
    </source>
</evidence>
<evidence type="ECO:0000256" key="2">
    <source>
        <dbReference type="ARBA" id="ARBA00022525"/>
    </source>
</evidence>
<feature type="coiled-coil region" evidence="4">
    <location>
        <begin position="56"/>
        <end position="90"/>
    </location>
</feature>
<gene>
    <name evidence="6" type="ORF">MGAL_10B058536</name>
</gene>
<feature type="domain" description="C1q" evidence="5">
    <location>
        <begin position="223"/>
        <end position="315"/>
    </location>
</feature>